<dbReference type="Proteomes" id="UP000248857">
    <property type="component" value="Unassembled WGS sequence"/>
</dbReference>
<protein>
    <submittedName>
        <fullName evidence="1">Uncharacterized protein</fullName>
    </submittedName>
</protein>
<gene>
    <name evidence="1" type="ORF">C1752_04352</name>
</gene>
<accession>A0A2W1JM92</accession>
<name>A0A2W1JM92_9CYAN</name>
<comment type="caution">
    <text evidence="1">The sequence shown here is derived from an EMBL/GenBank/DDBJ whole genome shotgun (WGS) entry which is preliminary data.</text>
</comment>
<reference evidence="1 2" key="1">
    <citation type="journal article" date="2018" name="Sci. Rep.">
        <title>A novel species of the marine cyanobacterium Acaryochloris with a unique pigment content and lifestyle.</title>
        <authorList>
            <person name="Partensky F."/>
            <person name="Six C."/>
            <person name="Ratin M."/>
            <person name="Garczarek L."/>
            <person name="Vaulot D."/>
            <person name="Probert I."/>
            <person name="Calteau A."/>
            <person name="Gourvil P."/>
            <person name="Marie D."/>
            <person name="Grebert T."/>
            <person name="Bouchier C."/>
            <person name="Le Panse S."/>
            <person name="Gachenot M."/>
            <person name="Rodriguez F."/>
            <person name="Garrido J.L."/>
        </authorList>
    </citation>
    <scope>NUCLEOTIDE SEQUENCE [LARGE SCALE GENOMIC DNA]</scope>
    <source>
        <strain evidence="1 2">RCC1774</strain>
    </source>
</reference>
<keyword evidence="2" id="KW-1185">Reference proteome</keyword>
<organism evidence="1 2">
    <name type="scientific">Acaryochloris thomasi RCC1774</name>
    <dbReference type="NCBI Taxonomy" id="1764569"/>
    <lineage>
        <taxon>Bacteria</taxon>
        <taxon>Bacillati</taxon>
        <taxon>Cyanobacteriota</taxon>
        <taxon>Cyanophyceae</taxon>
        <taxon>Acaryochloridales</taxon>
        <taxon>Acaryochloridaceae</taxon>
        <taxon>Acaryochloris</taxon>
        <taxon>Acaryochloris thomasi</taxon>
    </lineage>
</organism>
<evidence type="ECO:0000313" key="1">
    <source>
        <dbReference type="EMBL" id="PZD72002.1"/>
    </source>
</evidence>
<proteinExistence type="predicted"/>
<dbReference type="AlphaFoldDB" id="A0A2W1JM92"/>
<dbReference type="EMBL" id="PQWO01000013">
    <property type="protein sequence ID" value="PZD72002.1"/>
    <property type="molecule type" value="Genomic_DNA"/>
</dbReference>
<sequence>MSRLELSKLLNGVDVAPLLKSNTQILGRNLLLECVSLTRE</sequence>
<evidence type="ECO:0000313" key="2">
    <source>
        <dbReference type="Proteomes" id="UP000248857"/>
    </source>
</evidence>